<sequence length="209" mass="24685">MPLSYRDYFHLVILILCVPFQFYFSIRKDVTNTSKQVLELVNEVRNTKNNWFTFEAWKKTWTNSLSWFVINVLRANKEEELDESPAIEVLEYRKNHGIEDKSSKAHKARPPGLWFRVGQVVEHIYEGYKGVIVEWEFDSKKSNTPLYKILVDEDTADPSLPGVLNVEQDQLYLLKNTKVSNQLLKNYFSSFDGSQYIPRPWLQRLFPKD</sequence>
<evidence type="ECO:0000313" key="2">
    <source>
        <dbReference type="EMBL" id="JAT09558.1"/>
    </source>
</evidence>
<dbReference type="PANTHER" id="PTHR48439">
    <property type="entry name" value="HEMIMETHYLATED DNA-BINDING DOMAIN-CONTAINING PROTEIN"/>
    <property type="match status" value="1"/>
</dbReference>
<dbReference type="InterPro" id="IPR011722">
    <property type="entry name" value="Hemimethylated_DNA-bd_dom"/>
</dbReference>
<organism evidence="2">
    <name type="scientific">Graphocephala atropunctata</name>
    <dbReference type="NCBI Taxonomy" id="36148"/>
    <lineage>
        <taxon>Eukaryota</taxon>
        <taxon>Metazoa</taxon>
        <taxon>Ecdysozoa</taxon>
        <taxon>Arthropoda</taxon>
        <taxon>Hexapoda</taxon>
        <taxon>Insecta</taxon>
        <taxon>Pterygota</taxon>
        <taxon>Neoptera</taxon>
        <taxon>Paraneoptera</taxon>
        <taxon>Hemiptera</taxon>
        <taxon>Auchenorrhyncha</taxon>
        <taxon>Membracoidea</taxon>
        <taxon>Cicadellidae</taxon>
        <taxon>Cicadellinae</taxon>
        <taxon>Cicadellini</taxon>
        <taxon>Graphocephala</taxon>
    </lineage>
</organism>
<evidence type="ECO:0000259" key="1">
    <source>
        <dbReference type="Pfam" id="PF08755"/>
    </source>
</evidence>
<dbReference type="EMBL" id="GEBQ01030419">
    <property type="protein sequence ID" value="JAT09558.1"/>
    <property type="molecule type" value="Transcribed_RNA"/>
</dbReference>
<dbReference type="AlphaFoldDB" id="A0A1B6KDM2"/>
<reference evidence="2" key="1">
    <citation type="submission" date="2015-11" db="EMBL/GenBank/DDBJ databases">
        <title>De novo transcriptome assembly of four potential Pierce s Disease insect vectors from Arizona vineyards.</title>
        <authorList>
            <person name="Tassone E.E."/>
        </authorList>
    </citation>
    <scope>NUCLEOTIDE SEQUENCE</scope>
</reference>
<dbReference type="Gene3D" id="2.30.30.390">
    <property type="entry name" value="Hemimethylated DNA-binding domain"/>
    <property type="match status" value="1"/>
</dbReference>
<name>A0A1B6KDM2_9HEMI</name>
<proteinExistence type="predicted"/>
<accession>A0A1B6KDM2</accession>
<feature type="domain" description="Hemimethylated DNA-binding" evidence="1">
    <location>
        <begin position="115"/>
        <end position="194"/>
    </location>
</feature>
<dbReference type="InterPro" id="IPR053189">
    <property type="entry name" value="Clp_protease_adapter_ClpF"/>
</dbReference>
<dbReference type="InterPro" id="IPR036623">
    <property type="entry name" value="Hemimethylated_DNA-bd_sf"/>
</dbReference>
<protein>
    <recommendedName>
        <fullName evidence="1">Hemimethylated DNA-binding domain-containing protein</fullName>
    </recommendedName>
</protein>
<gene>
    <name evidence="2" type="ORF">g.5720</name>
</gene>
<dbReference type="PANTHER" id="PTHR48439:SF1">
    <property type="entry name" value="HEMIMETHYLATED DNA-BINDING DOMAIN-CONTAINING PROTEIN"/>
    <property type="match status" value="1"/>
</dbReference>
<dbReference type="GO" id="GO:0003677">
    <property type="term" value="F:DNA binding"/>
    <property type="evidence" value="ECO:0007669"/>
    <property type="project" value="InterPro"/>
</dbReference>
<dbReference type="SUPFAM" id="SSF141255">
    <property type="entry name" value="YccV-like"/>
    <property type="match status" value="1"/>
</dbReference>
<dbReference type="Pfam" id="PF08755">
    <property type="entry name" value="YccV-like"/>
    <property type="match status" value="1"/>
</dbReference>